<gene>
    <name evidence="1" type="ORF">ACFPEL_20275</name>
</gene>
<dbReference type="EMBL" id="JBHSIM010000041">
    <property type="protein sequence ID" value="MFC4834761.1"/>
    <property type="molecule type" value="Genomic_DNA"/>
</dbReference>
<protein>
    <recommendedName>
        <fullName evidence="3">Thiocyanate hydrolase</fullName>
    </recommendedName>
</protein>
<name>A0ABV9RKN2_9PSEU</name>
<proteinExistence type="predicted"/>
<dbReference type="Proteomes" id="UP001595909">
    <property type="component" value="Unassembled WGS sequence"/>
</dbReference>
<dbReference type="Gene3D" id="1.10.472.20">
    <property type="entry name" value="Nitrile hydratase, beta subunit"/>
    <property type="match status" value="1"/>
</dbReference>
<evidence type="ECO:0000313" key="2">
    <source>
        <dbReference type="Proteomes" id="UP001595909"/>
    </source>
</evidence>
<evidence type="ECO:0008006" key="3">
    <source>
        <dbReference type="Google" id="ProtNLM"/>
    </source>
</evidence>
<reference evidence="2" key="1">
    <citation type="journal article" date="2019" name="Int. J. Syst. Evol. Microbiol.">
        <title>The Global Catalogue of Microorganisms (GCM) 10K type strain sequencing project: providing services to taxonomists for standard genome sequencing and annotation.</title>
        <authorList>
            <consortium name="The Broad Institute Genomics Platform"/>
            <consortium name="The Broad Institute Genome Sequencing Center for Infectious Disease"/>
            <person name="Wu L."/>
            <person name="Ma J."/>
        </authorList>
    </citation>
    <scope>NUCLEOTIDE SEQUENCE [LARGE SCALE GENOMIC DNA]</scope>
    <source>
        <strain evidence="2">CCUG 50347</strain>
    </source>
</reference>
<accession>A0ABV9RKN2</accession>
<dbReference type="SUPFAM" id="SSF50090">
    <property type="entry name" value="Electron transport accessory proteins"/>
    <property type="match status" value="1"/>
</dbReference>
<keyword evidence="2" id="KW-1185">Reference proteome</keyword>
<dbReference type="InterPro" id="IPR008990">
    <property type="entry name" value="Elect_transpt_acc-like_dom_sf"/>
</dbReference>
<dbReference type="RefSeq" id="WP_274191225.1">
    <property type="nucleotide sequence ID" value="NZ_BAABHN010000041.1"/>
</dbReference>
<evidence type="ECO:0000313" key="1">
    <source>
        <dbReference type="EMBL" id="MFC4834761.1"/>
    </source>
</evidence>
<organism evidence="1 2">
    <name type="scientific">Actinomycetospora chibensis</name>
    <dbReference type="NCBI Taxonomy" id="663606"/>
    <lineage>
        <taxon>Bacteria</taxon>
        <taxon>Bacillati</taxon>
        <taxon>Actinomycetota</taxon>
        <taxon>Actinomycetes</taxon>
        <taxon>Pseudonocardiales</taxon>
        <taxon>Pseudonocardiaceae</taxon>
        <taxon>Actinomycetospora</taxon>
    </lineage>
</organism>
<dbReference type="InterPro" id="IPR042262">
    <property type="entry name" value="CN_hydtase_beta_C"/>
</dbReference>
<sequence>MTTDHDIASVRVRTLERIVEHDQIWERMAAEYGVTHAVPPWKSSLDAMCDALDEEGAALPLLTRRDDEDRITREVYSSLPHPENQLVALAHSLVARNVIDETELAGRLATVRARLDPGGA</sequence>
<comment type="caution">
    <text evidence="1">The sequence shown here is derived from an EMBL/GenBank/DDBJ whole genome shotgun (WGS) entry which is preliminary data.</text>
</comment>